<feature type="compositionally biased region" description="Basic and acidic residues" evidence="1">
    <location>
        <begin position="386"/>
        <end position="403"/>
    </location>
</feature>
<feature type="compositionally biased region" description="Basic residues" evidence="1">
    <location>
        <begin position="404"/>
        <end position="422"/>
    </location>
</feature>
<accession>A0A9P6IST6</accession>
<evidence type="ECO:0000313" key="3">
    <source>
        <dbReference type="Proteomes" id="UP000749646"/>
    </source>
</evidence>
<gene>
    <name evidence="2" type="ORF">BGZ65_010112</name>
</gene>
<comment type="caution">
    <text evidence="2">The sequence shown here is derived from an EMBL/GenBank/DDBJ whole genome shotgun (WGS) entry which is preliminary data.</text>
</comment>
<feature type="compositionally biased region" description="Polar residues" evidence="1">
    <location>
        <begin position="523"/>
        <end position="570"/>
    </location>
</feature>
<evidence type="ECO:0000256" key="1">
    <source>
        <dbReference type="SAM" id="MobiDB-lite"/>
    </source>
</evidence>
<feature type="compositionally biased region" description="Polar residues" evidence="1">
    <location>
        <begin position="301"/>
        <end position="314"/>
    </location>
</feature>
<organism evidence="2 3">
    <name type="scientific">Modicella reniformis</name>
    <dbReference type="NCBI Taxonomy" id="1440133"/>
    <lineage>
        <taxon>Eukaryota</taxon>
        <taxon>Fungi</taxon>
        <taxon>Fungi incertae sedis</taxon>
        <taxon>Mucoromycota</taxon>
        <taxon>Mortierellomycotina</taxon>
        <taxon>Mortierellomycetes</taxon>
        <taxon>Mortierellales</taxon>
        <taxon>Mortierellaceae</taxon>
        <taxon>Modicella</taxon>
    </lineage>
</organism>
<feature type="non-terminal residue" evidence="2">
    <location>
        <position position="1"/>
    </location>
</feature>
<feature type="region of interest" description="Disordered" evidence="1">
    <location>
        <begin position="523"/>
        <end position="572"/>
    </location>
</feature>
<dbReference type="OrthoDB" id="2446503at2759"/>
<feature type="region of interest" description="Disordered" evidence="1">
    <location>
        <begin position="377"/>
        <end position="434"/>
    </location>
</feature>
<evidence type="ECO:0000313" key="2">
    <source>
        <dbReference type="EMBL" id="KAF9946062.1"/>
    </source>
</evidence>
<sequence>MTPYLDKKRTTIHIDGEPSIQKSNERKHRQEQLDTQLEKLTKQTTDFCERKRGSPAKLFRKCRDVYRPPPCAISNIAEGLRVMGWEVCLCPFQADTHIGELCQKIQDKGNLAVVSGDSDLMVYEGVSSVTMPVGKSHELKTFSKAKVLQELGLPSSRHLQLAAILTKNDYFGGIRTFGISRNAELVRTIHLDQERDMTNSELVAKFMKAIELYLAHIKSPEGISTADYCNAISAFVLCQETWDVSAKRSAATADAVAGILRRLEDAKLRRRGLLQQAPAAPSNIDSLSSNKLIVAAEPSQDRSMASQATTSSPKQDQRQRRSCQKSLKEKKKLESWRKARFKSPNLDKNPRYSAHVVKDVTKACSVDEAVFSKLTESIPRARKPKKEPEKEPDKEAENKPPEKKLKKPRKGTKKGSTNRRKKDPQTEPEEEKKRVVSDAKVLKKLFGRSFKTVTLTLGCLTGTLRRATSMEWDEARQVADRVNKAGHILSKARILVYKGLELFTYHQVTSKVQSISLLGTSESNSAMDTSESNSAMDTSESNSAMDTSESNSAMDTSESNPAAHPPSSTIMDPLDLLLDKQHGQTL</sequence>
<dbReference type="EMBL" id="JAAAHW010007855">
    <property type="protein sequence ID" value="KAF9946062.1"/>
    <property type="molecule type" value="Genomic_DNA"/>
</dbReference>
<dbReference type="Proteomes" id="UP000749646">
    <property type="component" value="Unassembled WGS sequence"/>
</dbReference>
<keyword evidence="3" id="KW-1185">Reference proteome</keyword>
<reference evidence="2" key="1">
    <citation type="journal article" date="2020" name="Fungal Divers.">
        <title>Resolving the Mortierellaceae phylogeny through synthesis of multi-gene phylogenetics and phylogenomics.</title>
        <authorList>
            <person name="Vandepol N."/>
            <person name="Liber J."/>
            <person name="Desiro A."/>
            <person name="Na H."/>
            <person name="Kennedy M."/>
            <person name="Barry K."/>
            <person name="Grigoriev I.V."/>
            <person name="Miller A.N."/>
            <person name="O'Donnell K."/>
            <person name="Stajich J.E."/>
            <person name="Bonito G."/>
        </authorList>
    </citation>
    <scope>NUCLEOTIDE SEQUENCE</scope>
    <source>
        <strain evidence="2">MES-2147</strain>
    </source>
</reference>
<protein>
    <submittedName>
        <fullName evidence="2">Uncharacterized protein</fullName>
    </submittedName>
</protein>
<dbReference type="AlphaFoldDB" id="A0A9P6IST6"/>
<dbReference type="InterPro" id="IPR029060">
    <property type="entry name" value="PIN-like_dom_sf"/>
</dbReference>
<dbReference type="SUPFAM" id="SSF88723">
    <property type="entry name" value="PIN domain-like"/>
    <property type="match status" value="1"/>
</dbReference>
<name>A0A9P6IST6_9FUNG</name>
<feature type="region of interest" description="Disordered" evidence="1">
    <location>
        <begin position="297"/>
        <end position="350"/>
    </location>
</feature>
<proteinExistence type="predicted"/>
<dbReference type="Gene3D" id="3.40.50.1010">
    <property type="entry name" value="5'-nuclease"/>
    <property type="match status" value="1"/>
</dbReference>